<dbReference type="AlphaFoldDB" id="A0A2T4BD91"/>
<feature type="compositionally biased region" description="Low complexity" evidence="3">
    <location>
        <begin position="705"/>
        <end position="715"/>
    </location>
</feature>
<organism evidence="5 6">
    <name type="scientific">Trichoderma citrinoviride</name>
    <dbReference type="NCBI Taxonomy" id="58853"/>
    <lineage>
        <taxon>Eukaryota</taxon>
        <taxon>Fungi</taxon>
        <taxon>Dikarya</taxon>
        <taxon>Ascomycota</taxon>
        <taxon>Pezizomycotina</taxon>
        <taxon>Sordariomycetes</taxon>
        <taxon>Hypocreomycetidae</taxon>
        <taxon>Hypocreales</taxon>
        <taxon>Hypocreaceae</taxon>
        <taxon>Trichoderma</taxon>
    </lineage>
</organism>
<dbReference type="OrthoDB" id="447290at2759"/>
<evidence type="ECO:0000256" key="2">
    <source>
        <dbReference type="ARBA" id="ARBA00023235"/>
    </source>
</evidence>
<reference evidence="6" key="1">
    <citation type="submission" date="2016-07" db="EMBL/GenBank/DDBJ databases">
        <title>Multiple horizontal gene transfer events from other fungi enriched the ability of initially mycotrophic Trichoderma (Ascomycota) to feed on dead plant biomass.</title>
        <authorList>
            <consortium name="DOE Joint Genome Institute"/>
            <person name="Atanasova L."/>
            <person name="Chenthamara K."/>
            <person name="Zhang J."/>
            <person name="Grujic M."/>
            <person name="Henrissat B."/>
            <person name="Kuo A."/>
            <person name="Aerts A."/>
            <person name="Salamov A."/>
            <person name="Lipzen A."/>
            <person name="Labutti K."/>
            <person name="Barry K."/>
            <person name="Miao Y."/>
            <person name="Rahimi M.J."/>
            <person name="Shen Q."/>
            <person name="Grigoriev I.V."/>
            <person name="Kubicek C.P."/>
            <person name="Druzhinina I.S."/>
        </authorList>
    </citation>
    <scope>NUCLEOTIDE SEQUENCE [LARGE SCALE GENOMIC DNA]</scope>
    <source>
        <strain evidence="6">TUCIM 6016</strain>
    </source>
</reference>
<name>A0A2T4BD91_9HYPO</name>
<dbReference type="PROSITE" id="PS50984">
    <property type="entry name" value="TRUD"/>
    <property type="match status" value="1"/>
</dbReference>
<dbReference type="CDD" id="cd02576">
    <property type="entry name" value="PseudoU_synth_ScPUS7"/>
    <property type="match status" value="1"/>
</dbReference>
<feature type="region of interest" description="Disordered" evidence="3">
    <location>
        <begin position="640"/>
        <end position="720"/>
    </location>
</feature>
<protein>
    <submittedName>
        <fullName evidence="5">tRNA pseudouridine synthase D</fullName>
    </submittedName>
</protein>
<dbReference type="InterPro" id="IPR042214">
    <property type="entry name" value="TruD_catalytic"/>
</dbReference>
<dbReference type="RefSeq" id="XP_024750617.1">
    <property type="nucleotide sequence ID" value="XM_024890165.1"/>
</dbReference>
<dbReference type="Pfam" id="PF01142">
    <property type="entry name" value="TruD"/>
    <property type="match status" value="1"/>
</dbReference>
<feature type="compositionally biased region" description="Basic residues" evidence="3">
    <location>
        <begin position="194"/>
        <end position="207"/>
    </location>
</feature>
<proteinExistence type="inferred from homology"/>
<dbReference type="SUPFAM" id="SSF55120">
    <property type="entry name" value="Pseudouridine synthase"/>
    <property type="match status" value="1"/>
</dbReference>
<dbReference type="EMBL" id="KZ680211">
    <property type="protein sequence ID" value="PTB67297.1"/>
    <property type="molecule type" value="Genomic_DNA"/>
</dbReference>
<dbReference type="PIRSF" id="PIRSF037016">
    <property type="entry name" value="Pseudouridin_synth_euk_prd"/>
    <property type="match status" value="1"/>
</dbReference>
<evidence type="ECO:0000259" key="4">
    <source>
        <dbReference type="PROSITE" id="PS50984"/>
    </source>
</evidence>
<keyword evidence="2" id="KW-0413">Isomerase</keyword>
<evidence type="ECO:0000256" key="3">
    <source>
        <dbReference type="SAM" id="MobiDB-lite"/>
    </source>
</evidence>
<evidence type="ECO:0000256" key="1">
    <source>
        <dbReference type="ARBA" id="ARBA00007953"/>
    </source>
</evidence>
<feature type="compositionally biased region" description="Basic and acidic residues" evidence="3">
    <location>
        <begin position="656"/>
        <end position="674"/>
    </location>
</feature>
<keyword evidence="6" id="KW-1185">Reference proteome</keyword>
<feature type="region of interest" description="Disordered" evidence="3">
    <location>
        <begin position="65"/>
        <end position="106"/>
    </location>
</feature>
<dbReference type="InterPro" id="IPR001656">
    <property type="entry name" value="PsdUridine_synth_TruD"/>
</dbReference>
<feature type="domain" description="TRUD" evidence="4">
    <location>
        <begin position="346"/>
        <end position="608"/>
    </location>
</feature>
<dbReference type="Proteomes" id="UP000241546">
    <property type="component" value="Unassembled WGS sequence"/>
</dbReference>
<feature type="region of interest" description="Disordered" evidence="3">
    <location>
        <begin position="189"/>
        <end position="212"/>
    </location>
</feature>
<dbReference type="GO" id="GO:0009982">
    <property type="term" value="F:pseudouridine synthase activity"/>
    <property type="evidence" value="ECO:0007669"/>
    <property type="project" value="InterPro"/>
</dbReference>
<feature type="compositionally biased region" description="Low complexity" evidence="3">
    <location>
        <begin position="88"/>
        <end position="101"/>
    </location>
</feature>
<feature type="compositionally biased region" description="Low complexity" evidence="3">
    <location>
        <begin position="643"/>
        <end position="654"/>
    </location>
</feature>
<dbReference type="InterPro" id="IPR011760">
    <property type="entry name" value="PsdUridine_synth_TruD_insert"/>
</dbReference>
<gene>
    <name evidence="5" type="ORF">BBK36DRAFT_1115816</name>
</gene>
<dbReference type="GO" id="GO:0003723">
    <property type="term" value="F:RNA binding"/>
    <property type="evidence" value="ECO:0007669"/>
    <property type="project" value="InterPro"/>
</dbReference>
<dbReference type="NCBIfam" id="TIGR00094">
    <property type="entry name" value="tRNA_TruD_broad"/>
    <property type="match status" value="1"/>
</dbReference>
<evidence type="ECO:0000313" key="6">
    <source>
        <dbReference type="Proteomes" id="UP000241546"/>
    </source>
</evidence>
<evidence type="ECO:0000313" key="5">
    <source>
        <dbReference type="EMBL" id="PTB67297.1"/>
    </source>
</evidence>
<accession>A0A2T4BD91</accession>
<dbReference type="InterPro" id="IPR020103">
    <property type="entry name" value="PsdUridine_synth_cat_dom_sf"/>
</dbReference>
<dbReference type="GO" id="GO:0001522">
    <property type="term" value="P:pseudouridine synthesis"/>
    <property type="evidence" value="ECO:0007669"/>
    <property type="project" value="InterPro"/>
</dbReference>
<sequence length="758" mass="84899">MSEQAHYNVRQSASHAKSIGITQRATPLRFPWVGDLRVRFSDFQVNEIGKDGAVVHLRKIGLNGQEKQTTDAAPAQEVDTSKQQQDSAGKADANDANGAKDAPQEKEIIEIPAEDVTALSNLAGEKFAQELVDLFREGQVDASEKKKPVVSEPVDDKFKRGEIHQEIRRIFNSRIETSTDDAGAIVASYAAPTRRGKRGRGGRNRNRNKQDDQPIGEYLHFTLFKDNRDTMDAVNQIARILKVKPQVINYAGTKDRRASTVQRCSVRYTRDRSLAGINGKLWGITTGDYEYKAEPIHLGELLGNEFVITIKNCQIVGEACTKPISEQVELMRANVQSALDHMTEHGWINYFGHQRFGTHQIGTHEIGKLILGENYEAAINAILAYDEEIARKAETEGIPDEPAKRDEYNRHLACMLFKTEKDVDKAIEIMPRRFSAEVCVLRHLNRQGKQSRRDFVGALIHITRGLRSMYLHACQSHVWNHAASRRWELHGEKVVKGDLVIAETEATPQISGQDQDGDDIVNPVEDDDDVPLRARPLTEEEAASGRYTIHDVVLPTPGYDVIYPDNEIGDFYVEFMGREENGGLDPHKMRRMRREFSLPGRYRKLMNKFLGTPAVEFKTYVSDEEQMHPTDLDLIRAARKASGNDNSTNSNNNNKRSREEGDDARPSKVAKVEQEDQQESDAGTQTKETNNDAADNENKADEPATEATTGANAEAMEVDQQQPLKIAAVIKFQLGRSAYATVTLRELMGDPPESSNTA</sequence>
<dbReference type="PANTHER" id="PTHR13326:SF21">
    <property type="entry name" value="PSEUDOURIDYLATE SYNTHASE PUS7L"/>
    <property type="match status" value="1"/>
</dbReference>
<dbReference type="GO" id="GO:0005634">
    <property type="term" value="C:nucleus"/>
    <property type="evidence" value="ECO:0007669"/>
    <property type="project" value="TreeGrafter"/>
</dbReference>
<dbReference type="PANTHER" id="PTHR13326">
    <property type="entry name" value="TRNA PSEUDOURIDINE SYNTHASE D"/>
    <property type="match status" value="1"/>
</dbReference>
<dbReference type="Gene3D" id="3.30.2350.20">
    <property type="entry name" value="TruD, catalytic domain"/>
    <property type="match status" value="2"/>
</dbReference>
<comment type="similarity">
    <text evidence="1">Belongs to the pseudouridine synthase TruD family.</text>
</comment>
<dbReference type="GeneID" id="36598283"/>